<feature type="region of interest" description="Disordered" evidence="2">
    <location>
        <begin position="132"/>
        <end position="184"/>
    </location>
</feature>
<keyword evidence="4" id="KW-1185">Reference proteome</keyword>
<dbReference type="OrthoDB" id="5197468at2"/>
<comment type="caution">
    <text evidence="3">The sequence shown here is derived from an EMBL/GenBank/DDBJ whole genome shotgun (WGS) entry which is preliminary data.</text>
</comment>
<sequence>MAEQEPGGPVSGGGPSGDDSPPGTLTIADRVLEKIAARAALDIPGVVRHRSGVGSVLGPVGERSALPHATVHAGGTRITLSLALEWPCAVAEVSRRTRDHVAAEVERLTGVVPLRVDVTVSKFEPRQAIRRRQRGYVDLPPVREDTPPDTAQANPPSDAPDAAGPPHRTAAFTPTISIETGARR</sequence>
<organism evidence="3 4">
    <name type="scientific">Gordonia lacunae</name>
    <dbReference type="NCBI Taxonomy" id="417102"/>
    <lineage>
        <taxon>Bacteria</taxon>
        <taxon>Bacillati</taxon>
        <taxon>Actinomycetota</taxon>
        <taxon>Actinomycetes</taxon>
        <taxon>Mycobacteriales</taxon>
        <taxon>Gordoniaceae</taxon>
        <taxon>Gordonia</taxon>
    </lineage>
</organism>
<evidence type="ECO:0008006" key="5">
    <source>
        <dbReference type="Google" id="ProtNLM"/>
    </source>
</evidence>
<evidence type="ECO:0000256" key="1">
    <source>
        <dbReference type="ARBA" id="ARBA00005721"/>
    </source>
</evidence>
<feature type="region of interest" description="Disordered" evidence="2">
    <location>
        <begin position="1"/>
        <end position="25"/>
    </location>
</feature>
<reference evidence="3 4" key="1">
    <citation type="submission" date="2017-05" db="EMBL/GenBank/DDBJ databases">
        <title>Biotechnological potential of actinobacteria isolated from South African environments.</title>
        <authorList>
            <person name="Le Roes-Hill M."/>
            <person name="Prins A."/>
            <person name="Durrell K.A."/>
        </authorList>
    </citation>
    <scope>NUCLEOTIDE SEQUENCE [LARGE SCALE GENOMIC DNA]</scope>
    <source>
        <strain evidence="3">BS2</strain>
    </source>
</reference>
<dbReference type="RefSeq" id="WP_086537436.1">
    <property type="nucleotide sequence ID" value="NZ_NGFO01000036.1"/>
</dbReference>
<dbReference type="Proteomes" id="UP000194632">
    <property type="component" value="Unassembled WGS sequence"/>
</dbReference>
<proteinExistence type="inferred from homology"/>
<evidence type="ECO:0000313" key="3">
    <source>
        <dbReference type="EMBL" id="OUC76253.1"/>
    </source>
</evidence>
<protein>
    <recommendedName>
        <fullName evidence="5">Asp23/Gls24 family envelope stress response protein</fullName>
    </recommendedName>
</protein>
<comment type="similarity">
    <text evidence="1">Belongs to the asp23 family.</text>
</comment>
<dbReference type="InterPro" id="IPR005531">
    <property type="entry name" value="Asp23"/>
</dbReference>
<dbReference type="AlphaFoldDB" id="A0A243Q4N3"/>
<name>A0A243Q4N3_9ACTN</name>
<feature type="compositionally biased region" description="Low complexity" evidence="2">
    <location>
        <begin position="151"/>
        <end position="166"/>
    </location>
</feature>
<dbReference type="EMBL" id="NGFO01000036">
    <property type="protein sequence ID" value="OUC76253.1"/>
    <property type="molecule type" value="Genomic_DNA"/>
</dbReference>
<gene>
    <name evidence="3" type="ORF">CA982_22635</name>
</gene>
<accession>A0A243Q4N3</accession>
<evidence type="ECO:0000256" key="2">
    <source>
        <dbReference type="SAM" id="MobiDB-lite"/>
    </source>
</evidence>
<evidence type="ECO:0000313" key="4">
    <source>
        <dbReference type="Proteomes" id="UP000194632"/>
    </source>
</evidence>
<dbReference type="STRING" id="417102.CA982_22635"/>
<dbReference type="Pfam" id="PF03780">
    <property type="entry name" value="Asp23"/>
    <property type="match status" value="1"/>
</dbReference>